<feature type="transmembrane region" description="Helical" evidence="1">
    <location>
        <begin position="12"/>
        <end position="36"/>
    </location>
</feature>
<dbReference type="EMBL" id="CP046509">
    <property type="protein sequence ID" value="QGU85771.1"/>
    <property type="molecule type" value="Genomic_DNA"/>
</dbReference>
<keyword evidence="5" id="KW-1185">Reference proteome</keyword>
<keyword evidence="1" id="KW-1133">Transmembrane helix</keyword>
<reference evidence="3 4" key="2">
    <citation type="submission" date="2019-12" db="EMBL/GenBank/DDBJ databases">
        <title>Erwinia sp. nov., isolated from droppings of birds in the Qinghai-Tiebt plateau of China.</title>
        <authorList>
            <person name="Ge Y."/>
        </authorList>
    </citation>
    <scope>NUCLEOTIDE SEQUENCE [LARGE SCALE GENOMIC DNA]</scope>
    <source>
        <strain evidence="3 4">J780</strain>
    </source>
</reference>
<keyword evidence="1" id="KW-0472">Membrane</keyword>
<evidence type="ECO:0008006" key="6">
    <source>
        <dbReference type="Google" id="ProtNLM"/>
    </source>
</evidence>
<dbReference type="Proteomes" id="UP000480164">
    <property type="component" value="Unassembled WGS sequence"/>
</dbReference>
<accession>A0A6L6GRM5</accession>
<feature type="transmembrane region" description="Helical" evidence="1">
    <location>
        <begin position="180"/>
        <end position="198"/>
    </location>
</feature>
<name>A0A6I6EGY7_9GAMM</name>
<dbReference type="Proteomes" id="UP000424752">
    <property type="component" value="Chromosome"/>
</dbReference>
<dbReference type="EMBL" id="WLZX01000005">
    <property type="protein sequence ID" value="MTD28077.1"/>
    <property type="molecule type" value="Genomic_DNA"/>
</dbReference>
<evidence type="ECO:0000313" key="2">
    <source>
        <dbReference type="EMBL" id="MTD28077.1"/>
    </source>
</evidence>
<evidence type="ECO:0000256" key="1">
    <source>
        <dbReference type="SAM" id="Phobius"/>
    </source>
</evidence>
<evidence type="ECO:0000313" key="5">
    <source>
        <dbReference type="Proteomes" id="UP000480164"/>
    </source>
</evidence>
<evidence type="ECO:0000313" key="3">
    <source>
        <dbReference type="EMBL" id="QGU85771.1"/>
    </source>
</evidence>
<protein>
    <recommendedName>
        <fullName evidence="6">Transporter</fullName>
    </recommendedName>
</protein>
<gene>
    <name evidence="2" type="ORF">GK011_14130</name>
    <name evidence="3" type="ORF">GN242_00400</name>
</gene>
<feature type="transmembrane region" description="Helical" evidence="1">
    <location>
        <begin position="139"/>
        <end position="160"/>
    </location>
</feature>
<dbReference type="AlphaFoldDB" id="A0A6I6EGY7"/>
<dbReference type="RefSeq" id="WP_154753333.1">
    <property type="nucleotide sequence ID" value="NZ_CP046509.1"/>
</dbReference>
<organism evidence="3 4">
    <name type="scientific">Erwinia sorbitola</name>
    <dbReference type="NCBI Taxonomy" id="2681984"/>
    <lineage>
        <taxon>Bacteria</taxon>
        <taxon>Pseudomonadati</taxon>
        <taxon>Pseudomonadota</taxon>
        <taxon>Gammaproteobacteria</taxon>
        <taxon>Enterobacterales</taxon>
        <taxon>Erwiniaceae</taxon>
        <taxon>Erwinia</taxon>
    </lineage>
</organism>
<evidence type="ECO:0000313" key="4">
    <source>
        <dbReference type="Proteomes" id="UP000424752"/>
    </source>
</evidence>
<accession>A0A6I6EGY7</accession>
<dbReference type="KEGG" id="erwi:GN242_00400"/>
<reference evidence="2 5" key="1">
    <citation type="submission" date="2019-11" db="EMBL/GenBank/DDBJ databases">
        <title>Erwinia sp. nov., isolated from feces of birds in Tibet plateau of China.</title>
        <authorList>
            <person name="Ge Y."/>
        </authorList>
    </citation>
    <scope>NUCLEOTIDE SEQUENCE [LARGE SCALE GENOMIC DNA]</scope>
    <source>
        <strain evidence="2 5">J316</strain>
    </source>
</reference>
<feature type="transmembrane region" description="Helical" evidence="1">
    <location>
        <begin position="48"/>
        <end position="66"/>
    </location>
</feature>
<sequence length="203" mass="23018">MTADITIIRNKTLAFLGSALFLCLMMGLVFVDVAWMNDAVREASLTEATQEVILLVITLLFFFRAWRSPAQRQIDLLVGGFFGCMLIREMDFLFDNLSHGSWFWFALTLTLACVATALRDPRAIVSGLAAFMSHPAWGMMSAGMLTILVFSRLFGVHQLWEHLMLGSYTRTVKNMAEEGSELLGYTLCLFATIHYFWLNKRHT</sequence>
<proteinExistence type="predicted"/>
<keyword evidence="1" id="KW-0812">Transmembrane</keyword>
<feature type="transmembrane region" description="Helical" evidence="1">
    <location>
        <begin position="102"/>
        <end position="118"/>
    </location>
</feature>